<dbReference type="InterPro" id="IPR000253">
    <property type="entry name" value="FHA_dom"/>
</dbReference>
<protein>
    <recommendedName>
        <fullName evidence="2">FHA domain-containing protein</fullName>
    </recommendedName>
</protein>
<proteinExistence type="predicted"/>
<accession>A0AAN6QFV7</accession>
<feature type="region of interest" description="Disordered" evidence="1">
    <location>
        <begin position="55"/>
        <end position="89"/>
    </location>
</feature>
<name>A0AAN6QFV7_9PEZI</name>
<dbReference type="EMBL" id="MU853366">
    <property type="protein sequence ID" value="KAK4108019.1"/>
    <property type="molecule type" value="Genomic_DNA"/>
</dbReference>
<dbReference type="Gene3D" id="2.60.200.20">
    <property type="match status" value="1"/>
</dbReference>
<dbReference type="SUPFAM" id="SSF49879">
    <property type="entry name" value="SMAD/FHA domain"/>
    <property type="match status" value="1"/>
</dbReference>
<evidence type="ECO:0000259" key="2">
    <source>
        <dbReference type="PROSITE" id="PS50006"/>
    </source>
</evidence>
<dbReference type="PROSITE" id="PS50006">
    <property type="entry name" value="FHA_DOMAIN"/>
    <property type="match status" value="1"/>
</dbReference>
<feature type="domain" description="FHA" evidence="2">
    <location>
        <begin position="115"/>
        <end position="166"/>
    </location>
</feature>
<comment type="caution">
    <text evidence="3">The sequence shown here is derived from an EMBL/GenBank/DDBJ whole genome shotgun (WGS) entry which is preliminary data.</text>
</comment>
<sequence>MDHHHDRYHENNHDYGDDDVIAYLYPAVGTQGYLEAARSIDESAASPLYLGPRRRRPRVVETSQSGPPDIFARHERERTVEEEEDEDEGQLYGDLDYEVCIRVTFDSIPKTRYGLRVGRDSDAEFRVLDLPGVSAYHFALTFDANYRLIIRDLGSTYGTSVIYDDMERGRWRSFDWIVGGSDFLQKVNAIVVKVTNSCSPGSSYLDTTSTPSSTGTEWTDSARVRRIPSKSSILAVSVP</sequence>
<evidence type="ECO:0000313" key="4">
    <source>
        <dbReference type="Proteomes" id="UP001302812"/>
    </source>
</evidence>
<evidence type="ECO:0000256" key="1">
    <source>
        <dbReference type="SAM" id="MobiDB-lite"/>
    </source>
</evidence>
<dbReference type="Pfam" id="PF00498">
    <property type="entry name" value="FHA"/>
    <property type="match status" value="1"/>
</dbReference>
<gene>
    <name evidence="3" type="ORF">N656DRAFT_449837</name>
</gene>
<dbReference type="InterPro" id="IPR008984">
    <property type="entry name" value="SMAD_FHA_dom_sf"/>
</dbReference>
<dbReference type="GeneID" id="89933808"/>
<reference evidence="3" key="2">
    <citation type="submission" date="2023-05" db="EMBL/GenBank/DDBJ databases">
        <authorList>
            <consortium name="Lawrence Berkeley National Laboratory"/>
            <person name="Steindorff A."/>
            <person name="Hensen N."/>
            <person name="Bonometti L."/>
            <person name="Westerberg I."/>
            <person name="Brannstrom I.O."/>
            <person name="Guillou S."/>
            <person name="Cros-Aarteil S."/>
            <person name="Calhoun S."/>
            <person name="Haridas S."/>
            <person name="Kuo A."/>
            <person name="Mondo S."/>
            <person name="Pangilinan J."/>
            <person name="Riley R."/>
            <person name="Labutti K."/>
            <person name="Andreopoulos B."/>
            <person name="Lipzen A."/>
            <person name="Chen C."/>
            <person name="Yanf M."/>
            <person name="Daum C."/>
            <person name="Ng V."/>
            <person name="Clum A."/>
            <person name="Ohm R."/>
            <person name="Martin F."/>
            <person name="Silar P."/>
            <person name="Natvig D."/>
            <person name="Lalanne C."/>
            <person name="Gautier V."/>
            <person name="Ament-Velasquez S.L."/>
            <person name="Kruys A."/>
            <person name="Hutchinson M.I."/>
            <person name="Powell A.J."/>
            <person name="Barry K."/>
            <person name="Miller A.N."/>
            <person name="Grigoriev I.V."/>
            <person name="Debuchy R."/>
            <person name="Gladieux P."/>
            <person name="Thoren M.H."/>
            <person name="Johannesson H."/>
        </authorList>
    </citation>
    <scope>NUCLEOTIDE SEQUENCE</scope>
    <source>
        <strain evidence="3">CBS 508.74</strain>
    </source>
</reference>
<feature type="compositionally biased region" description="Acidic residues" evidence="1">
    <location>
        <begin position="80"/>
        <end position="89"/>
    </location>
</feature>
<reference evidence="3" key="1">
    <citation type="journal article" date="2023" name="Mol. Phylogenet. Evol.">
        <title>Genome-scale phylogeny and comparative genomics of the fungal order Sordariales.</title>
        <authorList>
            <person name="Hensen N."/>
            <person name="Bonometti L."/>
            <person name="Westerberg I."/>
            <person name="Brannstrom I.O."/>
            <person name="Guillou S."/>
            <person name="Cros-Aarteil S."/>
            <person name="Calhoun S."/>
            <person name="Haridas S."/>
            <person name="Kuo A."/>
            <person name="Mondo S."/>
            <person name="Pangilinan J."/>
            <person name="Riley R."/>
            <person name="LaButti K."/>
            <person name="Andreopoulos B."/>
            <person name="Lipzen A."/>
            <person name="Chen C."/>
            <person name="Yan M."/>
            <person name="Daum C."/>
            <person name="Ng V."/>
            <person name="Clum A."/>
            <person name="Steindorff A."/>
            <person name="Ohm R.A."/>
            <person name="Martin F."/>
            <person name="Silar P."/>
            <person name="Natvig D.O."/>
            <person name="Lalanne C."/>
            <person name="Gautier V."/>
            <person name="Ament-Velasquez S.L."/>
            <person name="Kruys A."/>
            <person name="Hutchinson M.I."/>
            <person name="Powell A.J."/>
            <person name="Barry K."/>
            <person name="Miller A.N."/>
            <person name="Grigoriev I.V."/>
            <person name="Debuchy R."/>
            <person name="Gladieux P."/>
            <person name="Hiltunen Thoren M."/>
            <person name="Johannesson H."/>
        </authorList>
    </citation>
    <scope>NUCLEOTIDE SEQUENCE</scope>
    <source>
        <strain evidence="3">CBS 508.74</strain>
    </source>
</reference>
<dbReference type="RefSeq" id="XP_064665589.1">
    <property type="nucleotide sequence ID" value="XM_064809684.1"/>
</dbReference>
<evidence type="ECO:0000313" key="3">
    <source>
        <dbReference type="EMBL" id="KAK4108019.1"/>
    </source>
</evidence>
<dbReference type="Proteomes" id="UP001302812">
    <property type="component" value="Unassembled WGS sequence"/>
</dbReference>
<dbReference type="CDD" id="cd00060">
    <property type="entry name" value="FHA"/>
    <property type="match status" value="1"/>
</dbReference>
<keyword evidence="4" id="KW-1185">Reference proteome</keyword>
<organism evidence="3 4">
    <name type="scientific">Canariomyces notabilis</name>
    <dbReference type="NCBI Taxonomy" id="2074819"/>
    <lineage>
        <taxon>Eukaryota</taxon>
        <taxon>Fungi</taxon>
        <taxon>Dikarya</taxon>
        <taxon>Ascomycota</taxon>
        <taxon>Pezizomycotina</taxon>
        <taxon>Sordariomycetes</taxon>
        <taxon>Sordariomycetidae</taxon>
        <taxon>Sordariales</taxon>
        <taxon>Chaetomiaceae</taxon>
        <taxon>Canariomyces</taxon>
    </lineage>
</organism>
<dbReference type="AlphaFoldDB" id="A0AAN6QFV7"/>